<proteinExistence type="inferred from homology"/>
<dbReference type="PIRSF" id="PIRSF006470">
    <property type="entry name" value="DctB"/>
    <property type="match status" value="1"/>
</dbReference>
<evidence type="ECO:0000256" key="4">
    <source>
        <dbReference type="SAM" id="SignalP"/>
    </source>
</evidence>
<dbReference type="OrthoDB" id="89872at2"/>
<feature type="chain" id="PRO_5020716847" evidence="4">
    <location>
        <begin position="24"/>
        <end position="358"/>
    </location>
</feature>
<dbReference type="PANTHER" id="PTHR33376">
    <property type="match status" value="1"/>
</dbReference>
<dbReference type="NCBIfam" id="TIGR00787">
    <property type="entry name" value="dctP"/>
    <property type="match status" value="1"/>
</dbReference>
<dbReference type="AlphaFoldDB" id="A0A4V3HHF1"/>
<dbReference type="SUPFAM" id="SSF53850">
    <property type="entry name" value="Periplasmic binding protein-like II"/>
    <property type="match status" value="1"/>
</dbReference>
<evidence type="ECO:0000256" key="1">
    <source>
        <dbReference type="ARBA" id="ARBA00009023"/>
    </source>
</evidence>
<dbReference type="NCBIfam" id="NF037995">
    <property type="entry name" value="TRAP_S1"/>
    <property type="match status" value="1"/>
</dbReference>
<comment type="similarity">
    <text evidence="1">Belongs to the bacterial solute-binding protein 7 family.</text>
</comment>
<keyword evidence="5" id="KW-0675">Receptor</keyword>
<dbReference type="Gene3D" id="3.40.190.170">
    <property type="entry name" value="Bacterial extracellular solute-binding protein, family 7"/>
    <property type="match status" value="1"/>
</dbReference>
<dbReference type="CDD" id="cd13678">
    <property type="entry name" value="PBP2_TRAP_DctP10"/>
    <property type="match status" value="1"/>
</dbReference>
<keyword evidence="3 4" id="KW-0732">Signal</keyword>
<sequence>MKKIVALLIAVAVLCSVSVPAFAAYKDEYKLDIVPSLTTAWGMGAQYFADLVKERSGGKINIKVYPGSQLTTGKQTNAFLLVRNGTIDFAVQSSINYSPQLVELNLFALPFFIANQPDRYAALDAVKAGKAGEMVIKAIEDKGVKFLAFGENGFRELTNSKKAIRTPDDLTGMKIRVVGSPLFLDTFRALGANPVNMNWSDTMAAIQQGVVDGQENPISTFYPVKMHDYHKFMTDWHYVVDPTLYVVNPAVWASFSAEDQKMIQEAAVEAGKYMIALARIGLDDGTAQKYLESIGKVPEITDWYGTLKSVGMDVAILTPEEMKAFADKTAPVLEAWKSKVGDELVKAAEADMASVVKK</sequence>
<evidence type="ECO:0000256" key="2">
    <source>
        <dbReference type="ARBA" id="ARBA00022448"/>
    </source>
</evidence>
<comment type="caution">
    <text evidence="5">The sequence shown here is derived from an EMBL/GenBank/DDBJ whole genome shotgun (WGS) entry which is preliminary data.</text>
</comment>
<evidence type="ECO:0000313" key="5">
    <source>
        <dbReference type="EMBL" id="TDY64951.1"/>
    </source>
</evidence>
<dbReference type="Pfam" id="PF03480">
    <property type="entry name" value="DctP"/>
    <property type="match status" value="1"/>
</dbReference>
<feature type="signal peptide" evidence="4">
    <location>
        <begin position="1"/>
        <end position="23"/>
    </location>
</feature>
<dbReference type="GO" id="GO:0030288">
    <property type="term" value="C:outer membrane-bounded periplasmic space"/>
    <property type="evidence" value="ECO:0007669"/>
    <property type="project" value="InterPro"/>
</dbReference>
<dbReference type="InterPro" id="IPR004682">
    <property type="entry name" value="TRAP_DctP"/>
</dbReference>
<dbReference type="EMBL" id="SORI01000001">
    <property type="protein sequence ID" value="TDY64951.1"/>
    <property type="molecule type" value="Genomic_DNA"/>
</dbReference>
<protein>
    <submittedName>
        <fullName evidence="5">Tripartite ATP-independent transporter DctP family solute receptor</fullName>
    </submittedName>
</protein>
<dbReference type="PANTHER" id="PTHR33376:SF7">
    <property type="entry name" value="C4-DICARBOXYLATE-BINDING PROTEIN DCTB"/>
    <property type="match status" value="1"/>
</dbReference>
<keyword evidence="2" id="KW-0813">Transport</keyword>
<organism evidence="5 6">
    <name type="scientific">Aminivibrio pyruvatiphilus</name>
    <dbReference type="NCBI Taxonomy" id="1005740"/>
    <lineage>
        <taxon>Bacteria</taxon>
        <taxon>Thermotogati</taxon>
        <taxon>Synergistota</taxon>
        <taxon>Synergistia</taxon>
        <taxon>Synergistales</taxon>
        <taxon>Aminobacteriaceae</taxon>
        <taxon>Aminivibrio</taxon>
    </lineage>
</organism>
<evidence type="ECO:0000313" key="6">
    <source>
        <dbReference type="Proteomes" id="UP000295066"/>
    </source>
</evidence>
<dbReference type="GO" id="GO:0055085">
    <property type="term" value="P:transmembrane transport"/>
    <property type="evidence" value="ECO:0007669"/>
    <property type="project" value="InterPro"/>
</dbReference>
<dbReference type="InterPro" id="IPR018389">
    <property type="entry name" value="DctP_fam"/>
</dbReference>
<gene>
    <name evidence="5" type="ORF">C8D99_10197</name>
</gene>
<keyword evidence="6" id="KW-1185">Reference proteome</keyword>
<reference evidence="5 6" key="1">
    <citation type="submission" date="2019-03" db="EMBL/GenBank/DDBJ databases">
        <title>Genomic Encyclopedia of Type Strains, Phase IV (KMG-IV): sequencing the most valuable type-strain genomes for metagenomic binning, comparative biology and taxonomic classification.</title>
        <authorList>
            <person name="Goeker M."/>
        </authorList>
    </citation>
    <scope>NUCLEOTIDE SEQUENCE [LARGE SCALE GENOMIC DNA]</scope>
    <source>
        <strain evidence="5 6">DSM 25964</strain>
    </source>
</reference>
<evidence type="ECO:0000256" key="3">
    <source>
        <dbReference type="ARBA" id="ARBA00022729"/>
    </source>
</evidence>
<dbReference type="InterPro" id="IPR038404">
    <property type="entry name" value="TRAP_DctP_sf"/>
</dbReference>
<dbReference type="Proteomes" id="UP000295066">
    <property type="component" value="Unassembled WGS sequence"/>
</dbReference>
<accession>A0A4V3HHF1</accession>
<dbReference type="RefSeq" id="WP_133955239.1">
    <property type="nucleotide sequence ID" value="NZ_SORI01000001.1"/>
</dbReference>
<name>A0A4V3HHF1_9BACT</name>